<dbReference type="EMBL" id="JAPCWZ010000003">
    <property type="protein sequence ID" value="KAK8872558.1"/>
    <property type="molecule type" value="Genomic_DNA"/>
</dbReference>
<keyword evidence="2" id="KW-1185">Reference proteome</keyword>
<organism evidence="1 2">
    <name type="scientific">Apiospora arundinis</name>
    <dbReference type="NCBI Taxonomy" id="335852"/>
    <lineage>
        <taxon>Eukaryota</taxon>
        <taxon>Fungi</taxon>
        <taxon>Dikarya</taxon>
        <taxon>Ascomycota</taxon>
        <taxon>Pezizomycotina</taxon>
        <taxon>Sordariomycetes</taxon>
        <taxon>Xylariomycetidae</taxon>
        <taxon>Amphisphaeriales</taxon>
        <taxon>Apiosporaceae</taxon>
        <taxon>Apiospora</taxon>
    </lineage>
</organism>
<evidence type="ECO:0000313" key="1">
    <source>
        <dbReference type="EMBL" id="KAK8872558.1"/>
    </source>
</evidence>
<gene>
    <name evidence="1" type="ORF">PGQ11_003072</name>
</gene>
<accession>A0ABR2J4U5</accession>
<protein>
    <submittedName>
        <fullName evidence="1">Uncharacterized protein</fullName>
    </submittedName>
</protein>
<reference evidence="1 2" key="1">
    <citation type="journal article" date="2024" name="IMA Fungus">
        <title>Apiospora arundinis, a panoply of carbohydrate-active enzymes and secondary metabolites.</title>
        <authorList>
            <person name="Sorensen T."/>
            <person name="Petersen C."/>
            <person name="Muurmann A.T."/>
            <person name="Christiansen J.V."/>
            <person name="Brundto M.L."/>
            <person name="Overgaard C.K."/>
            <person name="Boysen A.T."/>
            <person name="Wollenberg R.D."/>
            <person name="Larsen T.O."/>
            <person name="Sorensen J.L."/>
            <person name="Nielsen K.L."/>
            <person name="Sondergaard T.E."/>
        </authorList>
    </citation>
    <scope>NUCLEOTIDE SEQUENCE [LARGE SCALE GENOMIC DNA]</scope>
    <source>
        <strain evidence="1 2">AAU 773</strain>
    </source>
</reference>
<proteinExistence type="predicted"/>
<sequence length="89" mass="9184">MVGVRVIRLLDLGRLDSLGGTFPRPRGSSTCGGAADGADAALGVVLELGDLHFDAVELLVDLGVADADDLVNRERLVMGILGRSLLNVG</sequence>
<comment type="caution">
    <text evidence="1">The sequence shown here is derived from an EMBL/GenBank/DDBJ whole genome shotgun (WGS) entry which is preliminary data.</text>
</comment>
<evidence type="ECO:0000313" key="2">
    <source>
        <dbReference type="Proteomes" id="UP001390339"/>
    </source>
</evidence>
<name>A0ABR2J4U5_9PEZI</name>
<dbReference type="Proteomes" id="UP001390339">
    <property type="component" value="Unassembled WGS sequence"/>
</dbReference>